<evidence type="ECO:0000256" key="3">
    <source>
        <dbReference type="SAM" id="MobiDB-lite"/>
    </source>
</evidence>
<dbReference type="Pfam" id="PF07765">
    <property type="entry name" value="KIP1"/>
    <property type="match status" value="1"/>
</dbReference>
<feature type="coiled-coil region" evidence="2">
    <location>
        <begin position="860"/>
        <end position="894"/>
    </location>
</feature>
<feature type="region of interest" description="Disordered" evidence="3">
    <location>
        <begin position="536"/>
        <end position="562"/>
    </location>
</feature>
<reference evidence="5 6" key="1">
    <citation type="journal article" date="2024" name="G3 (Bethesda)">
        <title>Genome assembly of Hibiscus sabdariffa L. provides insights into metabolisms of medicinal natural products.</title>
        <authorList>
            <person name="Kim T."/>
        </authorList>
    </citation>
    <scope>NUCLEOTIDE SEQUENCE [LARGE SCALE GENOMIC DNA]</scope>
    <source>
        <strain evidence="5">TK-2024</strain>
        <tissue evidence="5">Old leaves</tissue>
    </source>
</reference>
<dbReference type="Pfam" id="PF25014">
    <property type="entry name" value="NET2A"/>
    <property type="match status" value="1"/>
</dbReference>
<dbReference type="PANTHER" id="PTHR31631">
    <property type="entry name" value="PROTEIN NETWORKED 2D"/>
    <property type="match status" value="1"/>
</dbReference>
<feature type="region of interest" description="Disordered" evidence="3">
    <location>
        <begin position="110"/>
        <end position="132"/>
    </location>
</feature>
<evidence type="ECO:0000256" key="2">
    <source>
        <dbReference type="SAM" id="Coils"/>
    </source>
</evidence>
<organism evidence="5 6">
    <name type="scientific">Hibiscus sabdariffa</name>
    <name type="common">roselle</name>
    <dbReference type="NCBI Taxonomy" id="183260"/>
    <lineage>
        <taxon>Eukaryota</taxon>
        <taxon>Viridiplantae</taxon>
        <taxon>Streptophyta</taxon>
        <taxon>Embryophyta</taxon>
        <taxon>Tracheophyta</taxon>
        <taxon>Spermatophyta</taxon>
        <taxon>Magnoliopsida</taxon>
        <taxon>eudicotyledons</taxon>
        <taxon>Gunneridae</taxon>
        <taxon>Pentapetalae</taxon>
        <taxon>rosids</taxon>
        <taxon>malvids</taxon>
        <taxon>Malvales</taxon>
        <taxon>Malvaceae</taxon>
        <taxon>Malvoideae</taxon>
        <taxon>Hibiscus</taxon>
    </lineage>
</organism>
<feature type="region of interest" description="Disordered" evidence="3">
    <location>
        <begin position="603"/>
        <end position="680"/>
    </location>
</feature>
<accession>A0ABR2EAZ2</accession>
<evidence type="ECO:0000259" key="4">
    <source>
        <dbReference type="PROSITE" id="PS51774"/>
    </source>
</evidence>
<proteinExistence type="predicted"/>
<dbReference type="InterPro" id="IPR056888">
    <property type="entry name" value="NET2A-D/KIP1-like_dom"/>
</dbReference>
<gene>
    <name evidence="5" type="ORF">V6N12_003120</name>
</gene>
<dbReference type="EMBL" id="JBBPBM010000017">
    <property type="protein sequence ID" value="KAK8556725.1"/>
    <property type="molecule type" value="Genomic_DNA"/>
</dbReference>
<dbReference type="Proteomes" id="UP001472677">
    <property type="component" value="Unassembled WGS sequence"/>
</dbReference>
<evidence type="ECO:0000256" key="1">
    <source>
        <dbReference type="ARBA" id="ARBA00023054"/>
    </source>
</evidence>
<dbReference type="Pfam" id="PF24918">
    <property type="entry name" value="NET2A_C"/>
    <property type="match status" value="1"/>
</dbReference>
<feature type="compositionally biased region" description="Basic and acidic residues" evidence="3">
    <location>
        <begin position="706"/>
        <end position="719"/>
    </location>
</feature>
<protein>
    <recommendedName>
        <fullName evidence="4">NAB domain-containing protein</fullName>
    </recommendedName>
</protein>
<dbReference type="PROSITE" id="PS51774">
    <property type="entry name" value="NAB"/>
    <property type="match status" value="1"/>
</dbReference>
<feature type="region of interest" description="Disordered" evidence="3">
    <location>
        <begin position="695"/>
        <end position="732"/>
    </location>
</feature>
<sequence>MLQRAASNAYSWWMASHIRTKQSKWMEQNLQEMEEKVSAVLKLIEEDGDSFIQKANMYYKKRPEIIHFVQEFFRAYRALADRYDHLSTELQNANNTIASICPDQVRGLEDEDDFDCSPRQPKMPSENTGKVPKVPKLPVKELKFIATTKKKVQDKKAPKPAAPSVNKSGLTKEEGIGEINRIQKLILALQTEKEFVKSSYESRLAKYRQVENEIKEQQGKINTLQDEFGEGELIEDEEARNLMAATALKSCKETLEQLKQNQERSAIEAQIERKRSEASREKVDALRKLFLSILNDSAVEVTKIAEERAKRRTTNVNIIAEKVKDNTESESGDVDSDSEADVADKIDVLVNKVTSLETTNSSQLALIQKLKSEIDELQVLIQSLEESKANLADGNQDLKMKLIRLELKWQGIEDLSHSVENLKNNMQTRFSDAQSNLDELSQNVQPTENLESLKTSPHLAKYETKVKAKKAKAGKEFLMPRMTTSLAEIETEKGSETSQVHVATGSANASKELDSVPVSSKVKKAKAGKEFLMPKMTSSSAEIKTEKGSEMSQEHVATGSANASKELDSIAVSSSVKKAKAGKEFLKPKAGKKFLMPKITSSSAELKTKEGSEMSQEHVATDSANASKELGSVPVSANVDADASKELDSVPVSSNVDADASKELDSVPVSSKVNTKKAKAGKEFLKSKAGKDFLMPKMTSSSAEIETEKGSEMSQEHVATDSANASKELDSVPVSSNVYTGASEELDSGHVSSNVHAADASKELDSVPVSSNVDADASKELDPVSVYASVDAAVAGELNSVMKSANECVADASKELNSIPKSENEGDNSYKVSKTSDHLNAMTDVVGQASSLTANTVSKSDFKENELAALSQALEETKKRLVEMETNYQNELFEITLQLKESMNLHAKKDEEIRSLRLKLIRGQTGICKSNDESAEEELQVCPEKLPEPETKTTSDAPPEVEKEVEESIPFPKPVHQPEPISAIEEKFRTDIDELLEENLDFWFRFSSTLCEVQKYQTGVKDLEAEVLKLEERQRSEGSSTSKYQVKSDVKPLYTHLREIQNELNLWIEKAESLKEELKNRSASLCAIQEEITKALKASAEDEEFRFTSYQAAKFQGEILNMKQENNRVGDEIQAGLELAASLQRDAYRALTKLSDDWGVSGPRGQGGGNSEVRSNVPLRSFIFGVKQKKQKPSLFSVVQLQPALQQLQPALPRRSNKSGHSHSSSSSR</sequence>
<evidence type="ECO:0000313" key="6">
    <source>
        <dbReference type="Proteomes" id="UP001472677"/>
    </source>
</evidence>
<name>A0ABR2EAZ2_9ROSI</name>
<keyword evidence="6" id="KW-1185">Reference proteome</keyword>
<keyword evidence="1 2" id="KW-0175">Coiled coil</keyword>
<feature type="coiled-coil region" evidence="2">
    <location>
        <begin position="367"/>
        <end position="443"/>
    </location>
</feature>
<feature type="coiled-coil region" evidence="2">
    <location>
        <begin position="207"/>
        <end position="272"/>
    </location>
</feature>
<evidence type="ECO:0000313" key="5">
    <source>
        <dbReference type="EMBL" id="KAK8556725.1"/>
    </source>
</evidence>
<comment type="caution">
    <text evidence="5">The sequence shown here is derived from an EMBL/GenBank/DDBJ whole genome shotgun (WGS) entry which is preliminary data.</text>
</comment>
<feature type="compositionally biased region" description="Basic and acidic residues" evidence="3">
    <location>
        <begin position="606"/>
        <end position="620"/>
    </location>
</feature>
<feature type="compositionally biased region" description="Basic and acidic residues" evidence="3">
    <location>
        <begin position="543"/>
        <end position="553"/>
    </location>
</feature>
<dbReference type="InterPro" id="IPR056889">
    <property type="entry name" value="NET2A-D/KIP1-like_C"/>
</dbReference>
<dbReference type="InterPro" id="IPR011684">
    <property type="entry name" value="NAB"/>
</dbReference>
<feature type="domain" description="NAB" evidence="4">
    <location>
        <begin position="10"/>
        <end position="90"/>
    </location>
</feature>
<dbReference type="PANTHER" id="PTHR31631:SF0">
    <property type="entry name" value="PROTEIN NETWORKED 2D"/>
    <property type="match status" value="1"/>
</dbReference>
<feature type="region of interest" description="Disordered" evidence="3">
    <location>
        <begin position="1207"/>
        <end position="1229"/>
    </location>
</feature>